<keyword evidence="1" id="KW-0479">Metal-binding</keyword>
<evidence type="ECO:0000256" key="1">
    <source>
        <dbReference type="PROSITE-ProRule" id="PRU00047"/>
    </source>
</evidence>
<feature type="compositionally biased region" description="Basic and acidic residues" evidence="2">
    <location>
        <begin position="45"/>
        <end position="56"/>
    </location>
</feature>
<dbReference type="InterPro" id="IPR008737">
    <property type="entry name" value="DUF1758"/>
</dbReference>
<accession>A0A3P7FFD2</accession>
<keyword evidence="1" id="KW-0863">Zinc-finger</keyword>
<name>A0A3P7FFD2_TOXCA</name>
<keyword evidence="1" id="KW-0862">Zinc</keyword>
<reference evidence="4" key="1">
    <citation type="submission" date="2018-11" db="EMBL/GenBank/DDBJ databases">
        <authorList>
            <consortium name="Pathogen Informatics"/>
        </authorList>
    </citation>
    <scope>NUCLEOTIDE SEQUENCE [LARGE SCALE GENOMIC DNA]</scope>
</reference>
<dbReference type="EMBL" id="UYWY01008210">
    <property type="protein sequence ID" value="VDM31176.1"/>
    <property type="molecule type" value="Genomic_DNA"/>
</dbReference>
<evidence type="ECO:0000313" key="4">
    <source>
        <dbReference type="EMBL" id="VDM31176.1"/>
    </source>
</evidence>
<evidence type="ECO:0000256" key="2">
    <source>
        <dbReference type="SAM" id="MobiDB-lite"/>
    </source>
</evidence>
<dbReference type="GO" id="GO:0008270">
    <property type="term" value="F:zinc ion binding"/>
    <property type="evidence" value="ECO:0007669"/>
    <property type="project" value="UniProtKB-KW"/>
</dbReference>
<gene>
    <name evidence="4" type="ORF">TCNE_LOCUS4609</name>
</gene>
<proteinExistence type="predicted"/>
<organism evidence="4">
    <name type="scientific">Toxocara canis</name>
    <name type="common">Canine roundworm</name>
    <dbReference type="NCBI Taxonomy" id="6265"/>
    <lineage>
        <taxon>Eukaryota</taxon>
        <taxon>Metazoa</taxon>
        <taxon>Ecdysozoa</taxon>
        <taxon>Nematoda</taxon>
        <taxon>Chromadorea</taxon>
        <taxon>Rhabditida</taxon>
        <taxon>Spirurina</taxon>
        <taxon>Ascaridomorpha</taxon>
        <taxon>Ascaridoidea</taxon>
        <taxon>Toxocaridae</taxon>
        <taxon>Toxocara</taxon>
    </lineage>
</organism>
<evidence type="ECO:0000259" key="3">
    <source>
        <dbReference type="PROSITE" id="PS50158"/>
    </source>
</evidence>
<dbReference type="Pfam" id="PF05585">
    <property type="entry name" value="DUF1758"/>
    <property type="match status" value="1"/>
</dbReference>
<dbReference type="PROSITE" id="PS50158">
    <property type="entry name" value="ZF_CCHC"/>
    <property type="match status" value="1"/>
</dbReference>
<feature type="domain" description="CCHC-type" evidence="3">
    <location>
        <begin position="130"/>
        <end position="144"/>
    </location>
</feature>
<sequence length="306" mass="34457">MKRLRMTIDNILKKRGAINKICEDRSGYGYRAERPFARRLHTEDWSKSKKFPEKGPWRSGGKSKEAGTSSLAEENWSKYRASTIVAVKKENKEKGRKPCAFCKGQHWNNQCSEYPDVKRRTKRAIEAKLCFNCLGTGHQGKDCKLARQNCYDCPYIETALANELGLRNDKTETLEISGSGSRTSMYKSQRVTIAVVLENGSLHPMEVNTMETLTAEIPSIDIKDSHALLESKQFDLGKGCWKKLRLLIGIDQYFHLINSQETEKLPSGFQLTQSMVGPIITGKGEAASRDANSRIDYLRAIVATGI</sequence>
<dbReference type="InterPro" id="IPR001878">
    <property type="entry name" value="Znf_CCHC"/>
</dbReference>
<protein>
    <recommendedName>
        <fullName evidence="3">CCHC-type domain-containing protein</fullName>
    </recommendedName>
</protein>
<feature type="region of interest" description="Disordered" evidence="2">
    <location>
        <begin position="45"/>
        <end position="69"/>
    </location>
</feature>
<dbReference type="GO" id="GO:0003676">
    <property type="term" value="F:nucleic acid binding"/>
    <property type="evidence" value="ECO:0007669"/>
    <property type="project" value="InterPro"/>
</dbReference>
<dbReference type="AlphaFoldDB" id="A0A3P7FFD2"/>